<dbReference type="EMBL" id="KN644699">
    <property type="protein sequence ID" value="KHN42224.1"/>
    <property type="molecule type" value="Genomic_DNA"/>
</dbReference>
<dbReference type="Pfam" id="PF14223">
    <property type="entry name" value="Retrotran_gag_2"/>
    <property type="match status" value="1"/>
</dbReference>
<dbReference type="Proteomes" id="UP000053555">
    <property type="component" value="Unassembled WGS sequence"/>
</dbReference>
<dbReference type="AlphaFoldDB" id="A0A0B2SD74"/>
<protein>
    <recommendedName>
        <fullName evidence="2">Retrovirus-related Pol polyprotein from transposon TNT 1-94</fullName>
    </recommendedName>
</protein>
<feature type="non-terminal residue" evidence="1">
    <location>
        <position position="174"/>
    </location>
</feature>
<organism evidence="1">
    <name type="scientific">Glycine soja</name>
    <name type="common">Wild soybean</name>
    <dbReference type="NCBI Taxonomy" id="3848"/>
    <lineage>
        <taxon>Eukaryota</taxon>
        <taxon>Viridiplantae</taxon>
        <taxon>Streptophyta</taxon>
        <taxon>Embryophyta</taxon>
        <taxon>Tracheophyta</taxon>
        <taxon>Spermatophyta</taxon>
        <taxon>Magnoliopsida</taxon>
        <taxon>eudicotyledons</taxon>
        <taxon>Gunneridae</taxon>
        <taxon>Pentapetalae</taxon>
        <taxon>rosids</taxon>
        <taxon>fabids</taxon>
        <taxon>Fabales</taxon>
        <taxon>Fabaceae</taxon>
        <taxon>Papilionoideae</taxon>
        <taxon>50 kb inversion clade</taxon>
        <taxon>NPAAA clade</taxon>
        <taxon>indigoferoid/millettioid clade</taxon>
        <taxon>Phaseoleae</taxon>
        <taxon>Glycine</taxon>
        <taxon>Glycine subgen. Soja</taxon>
    </lineage>
</organism>
<reference evidence="1" key="1">
    <citation type="submission" date="2014-07" db="EMBL/GenBank/DDBJ databases">
        <title>Identification of a novel salt tolerance gene in wild soybean by whole-genome sequencing.</title>
        <authorList>
            <person name="Lam H.-M."/>
            <person name="Qi X."/>
            <person name="Li M.-W."/>
            <person name="Liu X."/>
            <person name="Xie M."/>
            <person name="Ni M."/>
            <person name="Xu X."/>
        </authorList>
    </citation>
    <scope>NUCLEOTIDE SEQUENCE [LARGE SCALE GENOMIC DNA]</scope>
    <source>
        <tissue evidence="1">Root</tissue>
    </source>
</reference>
<proteinExistence type="predicted"/>
<evidence type="ECO:0008006" key="2">
    <source>
        <dbReference type="Google" id="ProtNLM"/>
    </source>
</evidence>
<name>A0A0B2SD74_GLYSO</name>
<gene>
    <name evidence="1" type="ORF">glysoja_042886</name>
</gene>
<evidence type="ECO:0000313" key="1">
    <source>
        <dbReference type="EMBL" id="KHN42224.1"/>
    </source>
</evidence>
<sequence>KEVVEIVLDCMDLDLALRTEQPFSTPKTSNEVKIEKWDRFNRMCLMIMKHSIPEAFQDFISEGQSAKKFLGEIEQYFAKNEKAETSNLLAKLISMKYKGKRNIMEYIMEMSNLASKLKSLKLELGEDLLVHLVLISLPAQFGQFKVSYITQKDKWSLNELISHCVQEKERLQRD</sequence>
<dbReference type="PANTHER" id="PTHR35317:SF43">
    <property type="entry name" value="TRANSMEMBRANE PROTEIN"/>
    <property type="match status" value="1"/>
</dbReference>
<accession>A0A0B2SD74</accession>
<feature type="non-terminal residue" evidence="1">
    <location>
        <position position="1"/>
    </location>
</feature>
<dbReference type="PANTHER" id="PTHR35317">
    <property type="entry name" value="OS04G0629600 PROTEIN"/>
    <property type="match status" value="1"/>
</dbReference>